<dbReference type="AlphaFoldDB" id="A0A4U5P8B0"/>
<comment type="caution">
    <text evidence="3">The sequence shown here is derived from an EMBL/GenBank/DDBJ whole genome shotgun (WGS) entry which is preliminary data.</text>
</comment>
<feature type="compositionally biased region" description="Basic and acidic residues" evidence="2">
    <location>
        <begin position="11"/>
        <end position="31"/>
    </location>
</feature>
<evidence type="ECO:0000256" key="2">
    <source>
        <dbReference type="SAM" id="MobiDB-lite"/>
    </source>
</evidence>
<keyword evidence="1" id="KW-0175">Coiled coil</keyword>
<name>A0A4U5P8B0_STECR</name>
<feature type="compositionally biased region" description="Polar residues" evidence="2">
    <location>
        <begin position="154"/>
        <end position="163"/>
    </location>
</feature>
<evidence type="ECO:0000313" key="3">
    <source>
        <dbReference type="EMBL" id="TKR92183.1"/>
    </source>
</evidence>
<feature type="compositionally biased region" description="Basic and acidic residues" evidence="2">
    <location>
        <begin position="377"/>
        <end position="386"/>
    </location>
</feature>
<reference evidence="3" key="2">
    <citation type="journal article" date="2015" name="Genome Biol.">
        <title>Comparative genomics of Steinernema reveals deeply conserved gene regulatory networks.</title>
        <authorList>
            <person name="Dillman A.R."/>
            <person name="Macchietto M."/>
            <person name="Porter C.F."/>
            <person name="Rogers A."/>
            <person name="Williams B."/>
            <person name="Antoshechkin I."/>
            <person name="Lee M.M."/>
            <person name="Goodwin Z."/>
            <person name="Lu X."/>
            <person name="Lewis E.E."/>
            <person name="Goodrich-Blair H."/>
            <person name="Stock S.P."/>
            <person name="Adams B.J."/>
            <person name="Sternberg P.W."/>
            <person name="Mortazavi A."/>
        </authorList>
    </citation>
    <scope>NUCLEOTIDE SEQUENCE [LARGE SCALE GENOMIC DNA]</scope>
    <source>
        <strain evidence="3">ALL</strain>
    </source>
</reference>
<protein>
    <submittedName>
        <fullName evidence="3">Uncharacterized protein</fullName>
    </submittedName>
</protein>
<proteinExistence type="predicted"/>
<reference evidence="3" key="3">
    <citation type="journal article" date="2019" name="G3 (Bethesda)">
        <title>Hybrid Assembly of the Genome of the Entomopathogenic Nematode Steinernema carpocapsae Identifies the X-Chromosome.</title>
        <authorList>
            <person name="Serra L."/>
            <person name="Macchietto M."/>
            <person name="Macias-Munoz A."/>
            <person name="McGill C.J."/>
            <person name="Rodriguez I.M."/>
            <person name="Rodriguez B."/>
            <person name="Murad R."/>
            <person name="Mortazavi A."/>
        </authorList>
    </citation>
    <scope>NUCLEOTIDE SEQUENCE</scope>
    <source>
        <strain evidence="3">ALL</strain>
    </source>
</reference>
<accession>A0A4U5P8B0</accession>
<feature type="coiled-coil region" evidence="1">
    <location>
        <begin position="205"/>
        <end position="232"/>
    </location>
</feature>
<feature type="region of interest" description="Disordered" evidence="2">
    <location>
        <begin position="135"/>
        <end position="165"/>
    </location>
</feature>
<organism evidence="3">
    <name type="scientific">Steinernema carpocapsae</name>
    <name type="common">Entomopathogenic nematode</name>
    <dbReference type="NCBI Taxonomy" id="34508"/>
    <lineage>
        <taxon>Eukaryota</taxon>
        <taxon>Metazoa</taxon>
        <taxon>Ecdysozoa</taxon>
        <taxon>Nematoda</taxon>
        <taxon>Chromadorea</taxon>
        <taxon>Rhabditida</taxon>
        <taxon>Tylenchina</taxon>
        <taxon>Panagrolaimomorpha</taxon>
        <taxon>Strongyloidoidea</taxon>
        <taxon>Steinernematidae</taxon>
        <taxon>Steinernema</taxon>
    </lineage>
</organism>
<feature type="coiled-coil region" evidence="1">
    <location>
        <begin position="265"/>
        <end position="292"/>
    </location>
</feature>
<feature type="region of interest" description="Disordered" evidence="2">
    <location>
        <begin position="367"/>
        <end position="406"/>
    </location>
</feature>
<feature type="region of interest" description="Disordered" evidence="2">
    <location>
        <begin position="1"/>
        <end position="85"/>
    </location>
</feature>
<evidence type="ECO:0000256" key="1">
    <source>
        <dbReference type="SAM" id="Coils"/>
    </source>
</evidence>
<sequence length="554" mass="62915">MAWIARKLGRSKKDKENGDPNMSRCKERFSVREPPVWNNSRDLAGNASFRNSMAEYSKPLPPHPPNPYSVVTEAKTSKASRSCPGGSNGYSYQGHMKNAYANSEAPVPPPRNQSKLNETMQSDREHRYANIQMNRSTYRSSRNQRGYGGRGTSEYGSGSNDPSPTIAYELRHERRGGRKQRVMLDTADTSSNSEYDYEPEQRNPYDELMDNYQRLKQDYTRMKRKRQEVKEALHMERANNANMHHQMEVMIRKLQEQFSFEQAQRLNYEHKFHKAEQEIVKLKNQLAMSSQRRQQMLPPMTEMIPGGMTPVESCSTIAGAGEALCSRSTSNTDLVNADSDLRLHSSSSATPPIQDDVYNEEDEVKNFRISEDEDAMEQPRSERLQEDSDVDNFNGNEPGHHGSCVLTDEDDVENANVSIAPIPRTPAVARSPLRRSYSESDVQERSFAACVENSNDQNDVTVYTSSVDPILAEYSSSFSSDDEKARAVLLWKQLRHQGSLVKCPSRRRKHLNRRTFSRYGKNEAAAISAFDYLQDLSTDISCLEATPGQSPDFN</sequence>
<reference evidence="3" key="1">
    <citation type="submission" date="2013-11" db="EMBL/GenBank/DDBJ databases">
        <authorList>
            <person name="Sternberg P."/>
            <person name="Dillman A."/>
            <person name="Macchietto M."/>
        </authorList>
    </citation>
    <scope>NUCLEOTIDE SEQUENCE</scope>
    <source>
        <strain evidence="3">ALL</strain>
    </source>
</reference>
<feature type="compositionally biased region" description="Polar residues" evidence="2">
    <location>
        <begin position="135"/>
        <end position="144"/>
    </location>
</feature>
<dbReference type="EMBL" id="AZBU02000002">
    <property type="protein sequence ID" value="TKR92183.1"/>
    <property type="molecule type" value="Genomic_DNA"/>
</dbReference>
<dbReference type="OrthoDB" id="5860225at2759"/>
<gene>
    <name evidence="3" type="ORF">L596_006885</name>
</gene>